<comment type="caution">
    <text evidence="2">The sequence shown here is derived from an EMBL/GenBank/DDBJ whole genome shotgun (WGS) entry which is preliminary data.</text>
</comment>
<name>A0A6N8IHK8_9ACTN</name>
<evidence type="ECO:0000313" key="2">
    <source>
        <dbReference type="EMBL" id="MVN15394.1"/>
    </source>
</evidence>
<dbReference type="RefSeq" id="WP_147274569.1">
    <property type="nucleotide sequence ID" value="NZ_BAABZN010000001.1"/>
</dbReference>
<proteinExistence type="predicted"/>
<evidence type="ECO:0000313" key="3">
    <source>
        <dbReference type="Proteomes" id="UP000468327"/>
    </source>
</evidence>
<reference evidence="2 3" key="1">
    <citation type="submission" date="2019-11" db="EMBL/GenBank/DDBJ databases">
        <title>Whole genome shotgun sequencing (WGS) data from Adlercreutzia equolifaciens ResAG-91, Eggerthella lenta MRI-F36, MRI-F37, MRI-F40, ResAG-49, ResAG-88, ResAG-121, ResAG-145, and Gordonibacter sp. ResAG-5, ResAG-26, ResAG-43, ResAG-50, ResAG-59.</title>
        <authorList>
            <person name="Stoll D.A."/>
            <person name="Danylec N."/>
            <person name="Franz C.M.A.P."/>
            <person name="Huch M."/>
        </authorList>
    </citation>
    <scope>NUCLEOTIDE SEQUENCE [LARGE SCALE GENOMIC DNA]</scope>
    <source>
        <strain evidence="2 3">ResAG-59</strain>
    </source>
</reference>
<sequence length="389" mass="44056">MNVPKLGLCACYSNHNFGSMLQALATCKAIDALEVEYELIRYKKKISPLRVVQIARKVITADAWLGLTAELKWRAYLSKHSAQKAKQELRSESFGEYCDRRFTKLSPVYEGYSALQDGSKKYDAVLVGSDQLWLPSGYSSGFYTLEFASEGVRRISYATSFGISSMPKSSAARAARFISKIDYLSVREKSGIEIVASVTGGDVKPKLVVDPTLLFDQAGWLNIVPEKRIVEGDYILCYFLGINPESRRMAAELKKRTGLPVVMLKDWRYHLDEDDLINDFDFYSANPDDFINLIRHANYVLTDSFHGTVFSLIHHKKFATFYRDIDGGNSRNTRIDSLFSQLDLRCCLMDHADPGRLESLVVDFATVDESLDNWRCDSWNFLKEAVDGL</sequence>
<dbReference type="Proteomes" id="UP000468327">
    <property type="component" value="Unassembled WGS sequence"/>
</dbReference>
<keyword evidence="3" id="KW-1185">Reference proteome</keyword>
<feature type="domain" description="Polysaccharide pyruvyl transferase" evidence="1">
    <location>
        <begin position="16"/>
        <end position="324"/>
    </location>
</feature>
<organism evidence="2 3">
    <name type="scientific">Gordonibacter urolithinfaciens</name>
    <dbReference type="NCBI Taxonomy" id="1335613"/>
    <lineage>
        <taxon>Bacteria</taxon>
        <taxon>Bacillati</taxon>
        <taxon>Actinomycetota</taxon>
        <taxon>Coriobacteriia</taxon>
        <taxon>Eggerthellales</taxon>
        <taxon>Eggerthellaceae</taxon>
        <taxon>Gordonibacter</taxon>
    </lineage>
</organism>
<dbReference type="InterPro" id="IPR007345">
    <property type="entry name" value="Polysacch_pyruvyl_Trfase"/>
</dbReference>
<dbReference type="GeneID" id="97353139"/>
<evidence type="ECO:0000259" key="1">
    <source>
        <dbReference type="Pfam" id="PF04230"/>
    </source>
</evidence>
<dbReference type="Pfam" id="PF04230">
    <property type="entry name" value="PS_pyruv_trans"/>
    <property type="match status" value="1"/>
</dbReference>
<keyword evidence="2" id="KW-0808">Transferase</keyword>
<gene>
    <name evidence="2" type="ORF">GO738_08575</name>
</gene>
<dbReference type="GO" id="GO:0016740">
    <property type="term" value="F:transferase activity"/>
    <property type="evidence" value="ECO:0007669"/>
    <property type="project" value="UniProtKB-KW"/>
</dbReference>
<dbReference type="AlphaFoldDB" id="A0A6N8IHK8"/>
<protein>
    <submittedName>
        <fullName evidence="2">Polysaccharide pyruvyl transferase family protein</fullName>
    </submittedName>
</protein>
<dbReference type="EMBL" id="WPOC01000011">
    <property type="protein sequence ID" value="MVN15394.1"/>
    <property type="molecule type" value="Genomic_DNA"/>
</dbReference>
<accession>A0A6N8IHK8</accession>